<proteinExistence type="predicted"/>
<sequence length="1014" mass="112593">MKDQRYILAIAVALLTIASSGVSRGQGSKQQKPNVLFIAVDDLRPELGCYGNKIVKSPNIDKLAKSGVLFNQAYCQQAVCSPSRTSIMTGRRPDATKVWDLKTQFRNTIPDVITLPQYFKNNGYHTQSIGKIYHDPAAAQDALSWSVPEILAVTKKEGKYVLPENLRTKSAKAASTEKADVPDNAYVDGQVAEQATEVLRNIKDKPFFLAVGFRRPHLPFSAPKKYWNMYNPEEIIPPAQKGLPKNIPPYAAHKNEELRGYTDIGTDRPITDPKTRELLHAYYAAISYTDAQIGKVLAELDRLNLTKNTIIVLWSDHGFHLGEKGLWAKSTNYEWDTRVPLIISVPGKKHGVRSDALVELVDLYPTLTELGGLGIPAGLEGTALSPLLDQPNQPWKTAAFSQFPRPWLYKGMPELMGYTMRTKRYRYVEWHDFKTGAVKAKELYDRQHDPDEFKNIADLPSNAGLVKQLGEQLNEGWQAARPVAAVSAVTKDQVLQKKYKIPVLKGKENNPVIRLKVQLKDAATLQQIELLTTGTLPLSAIQSLKIFALGPDSALLKTERSERGVLFAEAKAPIREKTILNGNLPLKKGSSYLWITLTLNPDADMSTFLNINASSATLNKGSLKIIPDNYASRLGVALRQHGQDGVHTYRIPGLATANDGTLLGVYDARYDSGRDLQGNIDIGLSRSTDKGKTWLPMQIVLDMGTWGNLPEKFNGVSDANILVDKKTGHIFIAGLWMYGVINDQGKWIEGLNEGSKDWNHQWKTKGSQPGFDVKQTAQFLVVKSTDNGKTWAKPVNLTKMCKQEDWWLWAPAPGQGITLKDGTIVFPTQGRNAKGEAFSNITYSKDGGKTWKTSKAAVAESTTENMAVELTDGTLMLNMRSNKNTTDTSSTNGRAVAITRNLGKDWDLHSSSHNALQEPTCMASIIRHDFEYKGKKRSVLLFSNPDSKTIRKNLSIKISFDDGKTWSDKKILLDEEKSRGYSCLTSIDNNTIGILYESSQADLVFQAIQLDELL</sequence>
<name>A0ACC6KSU5_9SPHI</name>
<accession>A0ACC6KSU5</accession>
<reference evidence="1" key="1">
    <citation type="submission" date="2023-07" db="EMBL/GenBank/DDBJ databases">
        <title>Sorghum-associated microbial communities from plants grown in Nebraska, USA.</title>
        <authorList>
            <person name="Schachtman D."/>
        </authorList>
    </citation>
    <scope>NUCLEOTIDE SEQUENCE</scope>
    <source>
        <strain evidence="1">2697</strain>
    </source>
</reference>
<dbReference type="Proteomes" id="UP001246858">
    <property type="component" value="Unassembled WGS sequence"/>
</dbReference>
<keyword evidence="2" id="KW-1185">Reference proteome</keyword>
<comment type="caution">
    <text evidence="1">The sequence shown here is derived from an EMBL/GenBank/DDBJ whole genome shotgun (WGS) entry which is preliminary data.</text>
</comment>
<dbReference type="EMBL" id="JAVDTF010000001">
    <property type="protein sequence ID" value="MDR6782176.1"/>
    <property type="molecule type" value="Genomic_DNA"/>
</dbReference>
<organism evidence="1 2">
    <name type="scientific">Pedobacter africanus</name>
    <dbReference type="NCBI Taxonomy" id="151894"/>
    <lineage>
        <taxon>Bacteria</taxon>
        <taxon>Pseudomonadati</taxon>
        <taxon>Bacteroidota</taxon>
        <taxon>Sphingobacteriia</taxon>
        <taxon>Sphingobacteriales</taxon>
        <taxon>Sphingobacteriaceae</taxon>
        <taxon>Pedobacter</taxon>
    </lineage>
</organism>
<evidence type="ECO:0000313" key="1">
    <source>
        <dbReference type="EMBL" id="MDR6782176.1"/>
    </source>
</evidence>
<protein>
    <submittedName>
        <fullName evidence="1">Arylsulfatase A-like enzyme</fullName>
    </submittedName>
</protein>
<gene>
    <name evidence="1" type="ORF">J2X78_000728</name>
</gene>
<evidence type="ECO:0000313" key="2">
    <source>
        <dbReference type="Proteomes" id="UP001246858"/>
    </source>
</evidence>